<protein>
    <submittedName>
        <fullName evidence="1">LruC domain-containing protein</fullName>
    </submittedName>
</protein>
<evidence type="ECO:0000313" key="1">
    <source>
        <dbReference type="EMBL" id="TGY69621.1"/>
    </source>
</evidence>
<accession>A0A4S2FKY3</accession>
<organism evidence="1 2">
    <name type="scientific">Phocaeicola sartorii</name>
    <dbReference type="NCBI Taxonomy" id="671267"/>
    <lineage>
        <taxon>Bacteria</taxon>
        <taxon>Pseudomonadati</taxon>
        <taxon>Bacteroidota</taxon>
        <taxon>Bacteroidia</taxon>
        <taxon>Bacteroidales</taxon>
        <taxon>Bacteroidaceae</taxon>
        <taxon>Phocaeicola</taxon>
    </lineage>
</organism>
<name>A0A4S2FKY3_9BACT</name>
<reference evidence="1 2" key="1">
    <citation type="submission" date="2019-04" db="EMBL/GenBank/DDBJ databases">
        <title>Microbes associate with the intestines of laboratory mice.</title>
        <authorList>
            <person name="Navarre W."/>
            <person name="Wong E."/>
            <person name="Huang K."/>
            <person name="Tropini C."/>
            <person name="Ng K."/>
            <person name="Yu B."/>
        </authorList>
    </citation>
    <scope>NUCLEOTIDE SEQUENCE [LARGE SCALE GENOMIC DNA]</scope>
    <source>
        <strain evidence="1 2">NM22_B1</strain>
    </source>
</reference>
<evidence type="ECO:0000313" key="2">
    <source>
        <dbReference type="Proteomes" id="UP000310760"/>
    </source>
</evidence>
<dbReference type="EMBL" id="SRYJ01000026">
    <property type="protein sequence ID" value="TGY69621.1"/>
    <property type="molecule type" value="Genomic_DNA"/>
</dbReference>
<dbReference type="PROSITE" id="PS51257">
    <property type="entry name" value="PROKAR_LIPOPROTEIN"/>
    <property type="match status" value="1"/>
</dbReference>
<dbReference type="AlphaFoldDB" id="A0A4S2FKY3"/>
<comment type="caution">
    <text evidence="1">The sequence shown here is derived from an EMBL/GenBank/DDBJ whole genome shotgun (WGS) entry which is preliminary data.</text>
</comment>
<gene>
    <name evidence="1" type="ORF">E5339_12260</name>
</gene>
<dbReference type="InterPro" id="IPR032295">
    <property type="entry name" value="DUF4842"/>
</dbReference>
<dbReference type="Pfam" id="PF16130">
    <property type="entry name" value="DUF4842"/>
    <property type="match status" value="1"/>
</dbReference>
<dbReference type="RefSeq" id="WP_135951918.1">
    <property type="nucleotide sequence ID" value="NZ_CAONFL010000058.1"/>
</dbReference>
<dbReference type="Proteomes" id="UP000310760">
    <property type="component" value="Unassembled WGS sequence"/>
</dbReference>
<dbReference type="InterPro" id="IPR031025">
    <property type="entry name" value="LruC_dom"/>
</dbReference>
<dbReference type="NCBIfam" id="TIGR04456">
    <property type="entry name" value="LruC_dom"/>
    <property type="match status" value="1"/>
</dbReference>
<proteinExistence type="predicted"/>
<sequence length="626" mass="71074">MKTKYWIICLSIFFVACSRNMNDIYTGGGEEEEKKINKDDFFDFITTRNCQLVIDYGMKVQTAFYLYDEYPMELVGNTWEFKDINPIYAASTDVNGKFISKVSLPAYLKKVWLVTDHVLVVSPVELELPADGLTFNYADYKAQLSAGGRSRAIMGGVGYPDGYDVLGHWDENGVPDYLLSEKLDIPGAFLERCSSLSRSILVDNRNLLERFPELRTSGNNDMVITKATGLVATYFDFSSTAWENMVAYYTYKEGETVDIATIKKTILIPRSSKNAPKSLVGEQIRLKYWNKENGNYEDEFPKGTHIGWVLLGMGFGKEKGALLRYSNPAYNDNKEQRSVLLSDPELDNCFFMAMEDNVDMRFNDVQFAIMASIPSSVESTPSIPDEVNKDEISYVVKGALAYEDNWPDKNDYDMNDVVIYYSSTVVKDKSSNALVRTTTTFTPMNDGATYTNGFGFQLDDVGKEHIDLVRVSQDGNVIADHFDPDTEKPVLVLFPNIKPVLKKPVTVVIGFKKYDKVSDMDAYPPYNPFVFVNERSHEVHLSGYKPTSVADESLRGTGSDLSQDSNGNPMYYIAEDNMPFAINISNIEFKWPPEKVSITTYYPKFKQWRDSFGKDYKDWFLYPEGQ</sequence>